<comment type="caution">
    <text evidence="5">The sequence shown here is derived from an EMBL/GenBank/DDBJ whole genome shotgun (WGS) entry which is preliminary data.</text>
</comment>
<dbReference type="RefSeq" id="WP_354226251.1">
    <property type="nucleotide sequence ID" value="NZ_JBEPSN010000001.1"/>
</dbReference>
<dbReference type="GeneID" id="92751385"/>
<dbReference type="SUPFAM" id="SSF56801">
    <property type="entry name" value="Acetyl-CoA synthetase-like"/>
    <property type="match status" value="1"/>
</dbReference>
<dbReference type="InterPro" id="IPR025110">
    <property type="entry name" value="AMP-bd_C"/>
</dbReference>
<dbReference type="InterPro" id="IPR045851">
    <property type="entry name" value="AMP-bd_C_sf"/>
</dbReference>
<dbReference type="Gene3D" id="3.40.50.12780">
    <property type="entry name" value="N-terminal domain of ligase-like"/>
    <property type="match status" value="1"/>
</dbReference>
<dbReference type="Pfam" id="PF13193">
    <property type="entry name" value="AMP-binding_C"/>
    <property type="match status" value="1"/>
</dbReference>
<dbReference type="PANTHER" id="PTHR43201">
    <property type="entry name" value="ACYL-COA SYNTHETASE"/>
    <property type="match status" value="1"/>
</dbReference>
<proteinExistence type="inferred from homology"/>
<organism evidence="5 6">
    <name type="scientific">Arthrobacter bambusae</name>
    <dbReference type="NCBI Taxonomy" id="1338426"/>
    <lineage>
        <taxon>Bacteria</taxon>
        <taxon>Bacillati</taxon>
        <taxon>Actinomycetota</taxon>
        <taxon>Actinomycetes</taxon>
        <taxon>Micrococcales</taxon>
        <taxon>Micrococcaceae</taxon>
        <taxon>Arthrobacter</taxon>
    </lineage>
</organism>
<dbReference type="GO" id="GO:0004467">
    <property type="term" value="F:long-chain fatty acid-CoA ligase activity"/>
    <property type="evidence" value="ECO:0007669"/>
    <property type="project" value="UniProtKB-EC"/>
</dbReference>
<evidence type="ECO:0000259" key="4">
    <source>
        <dbReference type="Pfam" id="PF13193"/>
    </source>
</evidence>
<feature type="domain" description="AMP-binding enzyme C-terminal" evidence="4">
    <location>
        <begin position="413"/>
        <end position="484"/>
    </location>
</feature>
<reference evidence="5 6" key="1">
    <citation type="submission" date="2024-06" db="EMBL/GenBank/DDBJ databases">
        <title>Sorghum-associated microbial communities from plants grown in Nebraska, USA.</title>
        <authorList>
            <person name="Schachtman D."/>
        </authorList>
    </citation>
    <scope>NUCLEOTIDE SEQUENCE [LARGE SCALE GENOMIC DNA]</scope>
    <source>
        <strain evidence="5 6">3552</strain>
    </source>
</reference>
<evidence type="ECO:0000259" key="3">
    <source>
        <dbReference type="Pfam" id="PF00501"/>
    </source>
</evidence>
<comment type="similarity">
    <text evidence="1">Belongs to the ATP-dependent AMP-binding enzyme family.</text>
</comment>
<dbReference type="Pfam" id="PF00501">
    <property type="entry name" value="AMP-binding"/>
    <property type="match status" value="1"/>
</dbReference>
<dbReference type="Gene3D" id="3.30.300.30">
    <property type="match status" value="1"/>
</dbReference>
<evidence type="ECO:0000313" key="6">
    <source>
        <dbReference type="Proteomes" id="UP001549307"/>
    </source>
</evidence>
<dbReference type="EMBL" id="JBEPSN010000001">
    <property type="protein sequence ID" value="MET4538659.1"/>
    <property type="molecule type" value="Genomic_DNA"/>
</dbReference>
<dbReference type="InterPro" id="IPR000873">
    <property type="entry name" value="AMP-dep_synth/lig_dom"/>
</dbReference>
<keyword evidence="6" id="KW-1185">Reference proteome</keyword>
<evidence type="ECO:0000256" key="1">
    <source>
        <dbReference type="ARBA" id="ARBA00006432"/>
    </source>
</evidence>
<protein>
    <submittedName>
        <fullName evidence="5">Long-chain acyl-CoA synthetase</fullName>
        <ecNumber evidence="5">6.2.1.3</ecNumber>
    </submittedName>
</protein>
<evidence type="ECO:0000313" key="5">
    <source>
        <dbReference type="EMBL" id="MET4538659.1"/>
    </source>
</evidence>
<accession>A0ABV2P1L5</accession>
<evidence type="ECO:0000256" key="2">
    <source>
        <dbReference type="ARBA" id="ARBA00022598"/>
    </source>
</evidence>
<dbReference type="Proteomes" id="UP001549307">
    <property type="component" value="Unassembled WGS sequence"/>
</dbReference>
<dbReference type="EC" id="6.2.1.3" evidence="5"/>
<sequence length="506" mass="54320">MTALTFPEQLRELADQHPERLAARDGNLTVTYAELNQASDALAHRMAHAGAQAGIRVILMADNSAAYLAAAVAIWRTGAVLTTLYASSGPDEVAYALQNSGAQLIVADERASGLVGSLDGHPPVVHIGNEIFSNLGEATTFRPRQEIQPADLALICYTSGSTAHPKAVMHSHAGLNNGATAYAEVWHLSATDRTIVCLPMAWAFGLVTTSMATLLAGGQVLILSRTKPDMIIDAVSKLGGTFLAGVTTMFVKLTERLEELDDQPDMASLRFCISGGEPRNEGVFSRWTALTGCPVHDVYAASECFPAVTYDPVVDPVPVLGSSGKVAPGSQMRIVDSEGREVDTGQPGEALWKGPAQFLGYWQDPEQTRKVLTDDGWYRTSDLARMDEQGYVFVEGRLSDMIIRGGSNVSPAEVEGVLHAHPALRSATVVGLPDEHYGERVIAAVILHPGVELDTAELREFCAARMAGYKVPESFIAVETLPINSRTEKVDRRALKAELSKEGSRT</sequence>
<dbReference type="InterPro" id="IPR042099">
    <property type="entry name" value="ANL_N_sf"/>
</dbReference>
<keyword evidence="2 5" id="KW-0436">Ligase</keyword>
<name>A0ABV2P1L5_9MICC</name>
<dbReference type="PANTHER" id="PTHR43201:SF5">
    <property type="entry name" value="MEDIUM-CHAIN ACYL-COA LIGASE ACSF2, MITOCHONDRIAL"/>
    <property type="match status" value="1"/>
</dbReference>
<feature type="domain" description="AMP-dependent synthetase/ligase" evidence="3">
    <location>
        <begin position="11"/>
        <end position="362"/>
    </location>
</feature>
<gene>
    <name evidence="5" type="ORF">ABIE37_000414</name>
</gene>